<organism evidence="1">
    <name type="scientific">viral metagenome</name>
    <dbReference type="NCBI Taxonomy" id="1070528"/>
    <lineage>
        <taxon>unclassified sequences</taxon>
        <taxon>metagenomes</taxon>
        <taxon>organismal metagenomes</taxon>
    </lineage>
</organism>
<dbReference type="EMBL" id="MT144399">
    <property type="protein sequence ID" value="QJA53165.1"/>
    <property type="molecule type" value="Genomic_DNA"/>
</dbReference>
<name>A0A6H2A0X8_9ZZZZ</name>
<evidence type="ECO:0000313" key="2">
    <source>
        <dbReference type="EMBL" id="QJH99555.1"/>
    </source>
</evidence>
<protein>
    <recommendedName>
        <fullName evidence="3">Macro domain-containing protein</fullName>
    </recommendedName>
</protein>
<dbReference type="SUPFAM" id="SSF52949">
    <property type="entry name" value="Macro domain-like"/>
    <property type="match status" value="1"/>
</dbReference>
<proteinExistence type="predicted"/>
<evidence type="ECO:0008006" key="3">
    <source>
        <dbReference type="Google" id="ProtNLM"/>
    </source>
</evidence>
<evidence type="ECO:0000313" key="1">
    <source>
        <dbReference type="EMBL" id="QJA53165.1"/>
    </source>
</evidence>
<dbReference type="Gene3D" id="3.40.220.10">
    <property type="entry name" value="Leucine Aminopeptidase, subunit E, domain 1"/>
    <property type="match status" value="1"/>
</dbReference>
<accession>A0A6H2A0X8</accession>
<dbReference type="InterPro" id="IPR043472">
    <property type="entry name" value="Macro_dom-like"/>
</dbReference>
<reference evidence="1" key="1">
    <citation type="submission" date="2020-03" db="EMBL/GenBank/DDBJ databases">
        <title>The deep terrestrial virosphere.</title>
        <authorList>
            <person name="Holmfeldt K."/>
            <person name="Nilsson E."/>
            <person name="Simone D."/>
            <person name="Lopez-Fernandez M."/>
            <person name="Wu X."/>
            <person name="de Brujin I."/>
            <person name="Lundin D."/>
            <person name="Andersson A."/>
            <person name="Bertilsson S."/>
            <person name="Dopson M."/>
        </authorList>
    </citation>
    <scope>NUCLEOTIDE SEQUENCE</scope>
    <source>
        <strain evidence="1">TM448A03286</strain>
        <strain evidence="2">TM448B01619</strain>
    </source>
</reference>
<gene>
    <name evidence="1" type="ORF">TM448A03286_0003</name>
    <name evidence="2" type="ORF">TM448B01619_0014</name>
</gene>
<dbReference type="AlphaFoldDB" id="A0A6H2A0X8"/>
<dbReference type="EMBL" id="MT144796">
    <property type="protein sequence ID" value="QJH99555.1"/>
    <property type="molecule type" value="Genomic_DNA"/>
</dbReference>
<sequence length="219" mass="24341">MNLCAVRGLIATINFAVLRALYSIDCEIEGWLTGERPKIVRSGTLRRKGWNKLAKIITGNIWTLCTEEDWVVVTTNVGWRESGLGIMGAGLAAQALRRWNWLEVLWGHHCMKFGQHTGILIVPLYEGRPKGLLLTPTKVLNRANPHLSWRSKSSLPLIGTMLRALNGLALNQEPLGGLDGRIMVPLLGCQNGQLDEAVVLPLMEELLQADGCIIVRRKY</sequence>